<dbReference type="GO" id="GO:0035556">
    <property type="term" value="P:intracellular signal transduction"/>
    <property type="evidence" value="ECO:0007669"/>
    <property type="project" value="InterPro"/>
</dbReference>
<keyword evidence="4" id="KW-1185">Reference proteome</keyword>
<dbReference type="PANTHER" id="PTHR43081">
    <property type="entry name" value="ADENYLATE CYCLASE, TERMINAL-DIFFERENTIATION SPECIFIC-RELATED"/>
    <property type="match status" value="1"/>
</dbReference>
<dbReference type="AlphaFoldDB" id="A0AA88GS62"/>
<reference evidence="3 4" key="1">
    <citation type="journal article" date="2018" name="BMC Genomics">
        <title>The genome of Naegleria lovaniensis, the basis for a comparative approach to unravel pathogenicity factors of the human pathogenic amoeba N. fowleri.</title>
        <authorList>
            <person name="Liechti N."/>
            <person name="Schurch N."/>
            <person name="Bruggmann R."/>
            <person name="Wittwer M."/>
        </authorList>
    </citation>
    <scope>NUCLEOTIDE SEQUENCE [LARGE SCALE GENOMIC DNA]</scope>
    <source>
        <strain evidence="3 4">ATCC 30569</strain>
    </source>
</reference>
<dbReference type="InterPro" id="IPR001054">
    <property type="entry name" value="A/G_cyclase"/>
</dbReference>
<comment type="caution">
    <text evidence="3">The sequence shown here is derived from an EMBL/GenBank/DDBJ whole genome shotgun (WGS) entry which is preliminary data.</text>
</comment>
<feature type="domain" description="Guanylate cyclase" evidence="2">
    <location>
        <begin position="492"/>
        <end position="625"/>
    </location>
</feature>
<dbReference type="RefSeq" id="XP_044551398.1">
    <property type="nucleotide sequence ID" value="XM_044691078.1"/>
</dbReference>
<dbReference type="SUPFAM" id="SSF55073">
    <property type="entry name" value="Nucleotide cyclase"/>
    <property type="match status" value="1"/>
</dbReference>
<gene>
    <name evidence="3" type="ORF">C9374_001738</name>
</gene>
<protein>
    <recommendedName>
        <fullName evidence="2">Guanylate cyclase domain-containing protein</fullName>
    </recommendedName>
</protein>
<keyword evidence="1" id="KW-0812">Transmembrane</keyword>
<dbReference type="CDD" id="cd07302">
    <property type="entry name" value="CHD"/>
    <property type="match status" value="1"/>
</dbReference>
<feature type="transmembrane region" description="Helical" evidence="1">
    <location>
        <begin position="385"/>
        <end position="408"/>
    </location>
</feature>
<evidence type="ECO:0000313" key="3">
    <source>
        <dbReference type="EMBL" id="KAG2387406.1"/>
    </source>
</evidence>
<evidence type="ECO:0000256" key="1">
    <source>
        <dbReference type="SAM" id="Phobius"/>
    </source>
</evidence>
<accession>A0AA88GS62</accession>
<dbReference type="EMBL" id="PYSW02000013">
    <property type="protein sequence ID" value="KAG2387406.1"/>
    <property type="molecule type" value="Genomic_DNA"/>
</dbReference>
<feature type="transmembrane region" description="Helical" evidence="1">
    <location>
        <begin position="20"/>
        <end position="41"/>
    </location>
</feature>
<proteinExistence type="predicted"/>
<organism evidence="3 4">
    <name type="scientific">Naegleria lovaniensis</name>
    <name type="common">Amoeba</name>
    <dbReference type="NCBI Taxonomy" id="51637"/>
    <lineage>
        <taxon>Eukaryota</taxon>
        <taxon>Discoba</taxon>
        <taxon>Heterolobosea</taxon>
        <taxon>Tetramitia</taxon>
        <taxon>Eutetramitia</taxon>
        <taxon>Vahlkampfiidae</taxon>
        <taxon>Naegleria</taxon>
    </lineage>
</organism>
<keyword evidence="1" id="KW-1133">Transmembrane helix</keyword>
<evidence type="ECO:0000259" key="2">
    <source>
        <dbReference type="PROSITE" id="PS50125"/>
    </source>
</evidence>
<dbReference type="Proteomes" id="UP000816034">
    <property type="component" value="Unassembled WGS sequence"/>
</dbReference>
<dbReference type="GO" id="GO:0009190">
    <property type="term" value="P:cyclic nucleotide biosynthetic process"/>
    <property type="evidence" value="ECO:0007669"/>
    <property type="project" value="InterPro"/>
</dbReference>
<dbReference type="PROSITE" id="PS50125">
    <property type="entry name" value="GUANYLATE_CYCLASE_2"/>
    <property type="match status" value="1"/>
</dbReference>
<sequence>MQTTAATVLCGQWFMRSSNVIFSLFVAQAVLGCVCAFSLLYSTGLPLHNTTEESIRQKQANSLTYEVSKLTRTCQISKTVLQFRLFYGTPMNIMDTQLWMKLFAYLERIYLFKVNALRFARFDGHFIAFYNHTFEITFENRTNFYQLDMLDHNRKTENFSNDSSHWWSSSSSSWPSTSSSSWWTRQRLTHLYERPVLFATHSRPIFKEFQQRNQTTRPFWTKVFRTLYGFDAINFVIPIFSDDSSRNNNHTQHQMNTTTRRVYAHFNIPSRHRNSTIESSPEQFFGLFAIQFSLGALNQFLKQVSDESEYRFIMNSMGEILASSYDHASEIALFIIQNHLFRNTSVFSYQNKRIETRPLKDEYGLDWVIVVVFISKGYAAEIVNYSITTIVVFIILMTILFLGILIFLHVLENSIQQITDSMNELELLGGVEKIHNENCKITEINEMRISLNHLKRGLSAIQIYLPHIVVESCLRRNLKVFSYPVRKRREMTVMFCSIDNLLIVAEHTNIVTLLRVVSEFLEIAHKLVHLHFGTVDKIMDGTIMAFWNEESLPCESHEINACRAALECLESVQLLEQKWIQTGFPQLVFSAGINTGEMAFESMGSPKRIQVTVIGDSVNIASRLNALASHYQCSIFIGERTYKMARKEFVCLFVDFTHLKGKQQPLAVYHVRCFLKEATDLDLRFMNDTNSVQFYLIHQEYKRVEQLCRKMSMLDGTWPVTRILLNRYV</sequence>
<keyword evidence="1" id="KW-0472">Membrane</keyword>
<dbReference type="InterPro" id="IPR050697">
    <property type="entry name" value="Adenylyl/Guanylyl_Cyclase_3/4"/>
</dbReference>
<dbReference type="GeneID" id="68094194"/>
<dbReference type="Gene3D" id="3.30.70.1230">
    <property type="entry name" value="Nucleotide cyclase"/>
    <property type="match status" value="1"/>
</dbReference>
<dbReference type="InterPro" id="IPR029787">
    <property type="entry name" value="Nucleotide_cyclase"/>
</dbReference>
<name>A0AA88GS62_NAELO</name>
<dbReference type="PANTHER" id="PTHR43081:SF1">
    <property type="entry name" value="ADENYLATE CYCLASE, TERMINAL-DIFFERENTIATION SPECIFIC"/>
    <property type="match status" value="1"/>
</dbReference>
<feature type="transmembrane region" description="Helical" evidence="1">
    <location>
        <begin position="363"/>
        <end position="379"/>
    </location>
</feature>
<dbReference type="Pfam" id="PF00211">
    <property type="entry name" value="Guanylate_cyc"/>
    <property type="match status" value="1"/>
</dbReference>
<evidence type="ECO:0000313" key="4">
    <source>
        <dbReference type="Proteomes" id="UP000816034"/>
    </source>
</evidence>